<name>A0A9D4T753_RHISA</name>
<proteinExistence type="predicted"/>
<reference evidence="2" key="1">
    <citation type="journal article" date="2020" name="Cell">
        <title>Large-Scale Comparative Analyses of Tick Genomes Elucidate Their Genetic Diversity and Vector Capacities.</title>
        <authorList>
            <consortium name="Tick Genome and Microbiome Consortium (TIGMIC)"/>
            <person name="Jia N."/>
            <person name="Wang J."/>
            <person name="Shi W."/>
            <person name="Du L."/>
            <person name="Sun Y."/>
            <person name="Zhan W."/>
            <person name="Jiang J.F."/>
            <person name="Wang Q."/>
            <person name="Zhang B."/>
            <person name="Ji P."/>
            <person name="Bell-Sakyi L."/>
            <person name="Cui X.M."/>
            <person name="Yuan T.T."/>
            <person name="Jiang B.G."/>
            <person name="Yang W.F."/>
            <person name="Lam T.T."/>
            <person name="Chang Q.C."/>
            <person name="Ding S.J."/>
            <person name="Wang X.J."/>
            <person name="Zhu J.G."/>
            <person name="Ruan X.D."/>
            <person name="Zhao L."/>
            <person name="Wei J.T."/>
            <person name="Ye R.Z."/>
            <person name="Que T.C."/>
            <person name="Du C.H."/>
            <person name="Zhou Y.H."/>
            <person name="Cheng J.X."/>
            <person name="Dai P.F."/>
            <person name="Guo W.B."/>
            <person name="Han X.H."/>
            <person name="Huang E.J."/>
            <person name="Li L.F."/>
            <person name="Wei W."/>
            <person name="Gao Y.C."/>
            <person name="Liu J.Z."/>
            <person name="Shao H.Z."/>
            <person name="Wang X."/>
            <person name="Wang C.C."/>
            <person name="Yang T.C."/>
            <person name="Huo Q.B."/>
            <person name="Li W."/>
            <person name="Chen H.Y."/>
            <person name="Chen S.E."/>
            <person name="Zhou L.G."/>
            <person name="Ni X.B."/>
            <person name="Tian J.H."/>
            <person name="Sheng Y."/>
            <person name="Liu T."/>
            <person name="Pan Y.S."/>
            <person name="Xia L.Y."/>
            <person name="Li J."/>
            <person name="Zhao F."/>
            <person name="Cao W.C."/>
        </authorList>
    </citation>
    <scope>NUCLEOTIDE SEQUENCE</scope>
    <source>
        <strain evidence="2">Rsan-2018</strain>
    </source>
</reference>
<keyword evidence="1" id="KW-0472">Membrane</keyword>
<gene>
    <name evidence="2" type="ORF">HPB52_005017</name>
</gene>
<evidence type="ECO:0000313" key="2">
    <source>
        <dbReference type="EMBL" id="KAH7975775.1"/>
    </source>
</evidence>
<evidence type="ECO:0000313" key="3">
    <source>
        <dbReference type="Proteomes" id="UP000821837"/>
    </source>
</evidence>
<dbReference type="Proteomes" id="UP000821837">
    <property type="component" value="Chromosome 10"/>
</dbReference>
<sequence length="119" mass="13262">MHREGRNEDEEAARAVAASLRVTRPSFRRRQPPEQRAAVQPGSMANVRCSSGRAAALATVVTLGLVTAVALHKLSKANQEDPAQSRAWRWWPHLGAQRNRDEVRNFDTWSASGSIAWDF</sequence>
<protein>
    <submittedName>
        <fullName evidence="2">Uncharacterized protein</fullName>
    </submittedName>
</protein>
<accession>A0A9D4T753</accession>
<organism evidence="2 3">
    <name type="scientific">Rhipicephalus sanguineus</name>
    <name type="common">Brown dog tick</name>
    <name type="synonym">Ixodes sanguineus</name>
    <dbReference type="NCBI Taxonomy" id="34632"/>
    <lineage>
        <taxon>Eukaryota</taxon>
        <taxon>Metazoa</taxon>
        <taxon>Ecdysozoa</taxon>
        <taxon>Arthropoda</taxon>
        <taxon>Chelicerata</taxon>
        <taxon>Arachnida</taxon>
        <taxon>Acari</taxon>
        <taxon>Parasitiformes</taxon>
        <taxon>Ixodida</taxon>
        <taxon>Ixodoidea</taxon>
        <taxon>Ixodidae</taxon>
        <taxon>Rhipicephalinae</taxon>
        <taxon>Rhipicephalus</taxon>
        <taxon>Rhipicephalus</taxon>
    </lineage>
</organism>
<dbReference type="EMBL" id="JABSTV010001246">
    <property type="protein sequence ID" value="KAH7975775.1"/>
    <property type="molecule type" value="Genomic_DNA"/>
</dbReference>
<reference evidence="2" key="2">
    <citation type="submission" date="2021-09" db="EMBL/GenBank/DDBJ databases">
        <authorList>
            <person name="Jia N."/>
            <person name="Wang J."/>
            <person name="Shi W."/>
            <person name="Du L."/>
            <person name="Sun Y."/>
            <person name="Zhan W."/>
            <person name="Jiang J."/>
            <person name="Wang Q."/>
            <person name="Zhang B."/>
            <person name="Ji P."/>
            <person name="Sakyi L.B."/>
            <person name="Cui X."/>
            <person name="Yuan T."/>
            <person name="Jiang B."/>
            <person name="Yang W."/>
            <person name="Lam T.T.-Y."/>
            <person name="Chang Q."/>
            <person name="Ding S."/>
            <person name="Wang X."/>
            <person name="Zhu J."/>
            <person name="Ruan X."/>
            <person name="Zhao L."/>
            <person name="Wei J."/>
            <person name="Que T."/>
            <person name="Du C."/>
            <person name="Cheng J."/>
            <person name="Dai P."/>
            <person name="Han X."/>
            <person name="Huang E."/>
            <person name="Gao Y."/>
            <person name="Liu J."/>
            <person name="Shao H."/>
            <person name="Ye R."/>
            <person name="Li L."/>
            <person name="Wei W."/>
            <person name="Wang X."/>
            <person name="Wang C."/>
            <person name="Huo Q."/>
            <person name="Li W."/>
            <person name="Guo W."/>
            <person name="Chen H."/>
            <person name="Chen S."/>
            <person name="Zhou L."/>
            <person name="Zhou L."/>
            <person name="Ni X."/>
            <person name="Tian J."/>
            <person name="Zhou Y."/>
            <person name="Sheng Y."/>
            <person name="Liu T."/>
            <person name="Pan Y."/>
            <person name="Xia L."/>
            <person name="Li J."/>
            <person name="Zhao F."/>
            <person name="Cao W."/>
        </authorList>
    </citation>
    <scope>NUCLEOTIDE SEQUENCE</scope>
    <source>
        <strain evidence="2">Rsan-2018</strain>
        <tissue evidence="2">Larvae</tissue>
    </source>
</reference>
<comment type="caution">
    <text evidence="2">The sequence shown here is derived from an EMBL/GenBank/DDBJ whole genome shotgun (WGS) entry which is preliminary data.</text>
</comment>
<evidence type="ECO:0000256" key="1">
    <source>
        <dbReference type="SAM" id="Phobius"/>
    </source>
</evidence>
<dbReference type="AlphaFoldDB" id="A0A9D4T753"/>
<feature type="transmembrane region" description="Helical" evidence="1">
    <location>
        <begin position="54"/>
        <end position="71"/>
    </location>
</feature>
<keyword evidence="1" id="KW-0812">Transmembrane</keyword>
<dbReference type="VEuPathDB" id="VectorBase:RSAN_052657"/>
<keyword evidence="1" id="KW-1133">Transmembrane helix</keyword>
<keyword evidence="3" id="KW-1185">Reference proteome</keyword>